<evidence type="ECO:0000313" key="2">
    <source>
        <dbReference type="Proteomes" id="UP001164746"/>
    </source>
</evidence>
<dbReference type="Proteomes" id="UP001164746">
    <property type="component" value="Chromosome 11"/>
</dbReference>
<name>A0ABY7FFV6_MYAAR</name>
<dbReference type="PANTHER" id="PTHR21446">
    <property type="entry name" value="DUF3504 DOMAIN-CONTAINING PROTEIN"/>
    <property type="match status" value="1"/>
</dbReference>
<accession>A0ABY7FFV6</accession>
<dbReference type="InterPro" id="IPR052787">
    <property type="entry name" value="MAVS"/>
</dbReference>
<sequence>MLFDLLHALKRTNRCSPYNRFDRRTGSPGHSCRKPPGYVKRDRCPMAQEALGHGASTNSPTYLQDKVFVDFMLFFCNRGRYLNVRNKNEQYIELNDMQTKNHSGKGKLYYDRGEQGGRIYRYWRESCPYASFMRYMTVLNYHCESFFQRPKTKPTAEIWFDAKCLGKNTCTIGNQIKSLFLSLKVKLSRTYTNHLSESNLDNSP</sequence>
<organism evidence="1 2">
    <name type="scientific">Mya arenaria</name>
    <name type="common">Soft-shell clam</name>
    <dbReference type="NCBI Taxonomy" id="6604"/>
    <lineage>
        <taxon>Eukaryota</taxon>
        <taxon>Metazoa</taxon>
        <taxon>Spiralia</taxon>
        <taxon>Lophotrochozoa</taxon>
        <taxon>Mollusca</taxon>
        <taxon>Bivalvia</taxon>
        <taxon>Autobranchia</taxon>
        <taxon>Heteroconchia</taxon>
        <taxon>Euheterodonta</taxon>
        <taxon>Imparidentia</taxon>
        <taxon>Neoheterodontei</taxon>
        <taxon>Myida</taxon>
        <taxon>Myoidea</taxon>
        <taxon>Myidae</taxon>
        <taxon>Mya</taxon>
    </lineage>
</organism>
<keyword evidence="2" id="KW-1185">Reference proteome</keyword>
<proteinExistence type="predicted"/>
<gene>
    <name evidence="1" type="ORF">MAR_001582</name>
</gene>
<dbReference type="PANTHER" id="PTHR21446:SF6">
    <property type="entry name" value="MITOCHONDRIAL ANTIVIRAL-SIGNALING PROTEIN"/>
    <property type="match status" value="1"/>
</dbReference>
<protein>
    <submittedName>
        <fullName evidence="1">Uncharacterized protein</fullName>
    </submittedName>
</protein>
<evidence type="ECO:0000313" key="1">
    <source>
        <dbReference type="EMBL" id="WAR19744.1"/>
    </source>
</evidence>
<dbReference type="EMBL" id="CP111022">
    <property type="protein sequence ID" value="WAR19744.1"/>
    <property type="molecule type" value="Genomic_DNA"/>
</dbReference>
<reference evidence="1" key="1">
    <citation type="submission" date="2022-11" db="EMBL/GenBank/DDBJ databases">
        <title>Centuries of genome instability and evolution in soft-shell clam transmissible cancer (bioRxiv).</title>
        <authorList>
            <person name="Hart S.F.M."/>
            <person name="Yonemitsu M.A."/>
            <person name="Giersch R.M."/>
            <person name="Beal B.F."/>
            <person name="Arriagada G."/>
            <person name="Davis B.W."/>
            <person name="Ostrander E.A."/>
            <person name="Goff S.P."/>
            <person name="Metzger M.J."/>
        </authorList>
    </citation>
    <scope>NUCLEOTIDE SEQUENCE</scope>
    <source>
        <strain evidence="1">MELC-2E11</strain>
        <tissue evidence="1">Siphon/mantle</tissue>
    </source>
</reference>